<proteinExistence type="predicted"/>
<evidence type="ECO:0000313" key="2">
    <source>
        <dbReference type="Proteomes" id="UP000821845"/>
    </source>
</evidence>
<reference evidence="1" key="1">
    <citation type="submission" date="2020-05" db="EMBL/GenBank/DDBJ databases">
        <title>Large-scale comparative analyses of tick genomes elucidate their genetic diversity and vector capacities.</title>
        <authorList>
            <person name="Jia N."/>
            <person name="Wang J."/>
            <person name="Shi W."/>
            <person name="Du L."/>
            <person name="Sun Y."/>
            <person name="Zhan W."/>
            <person name="Jiang J."/>
            <person name="Wang Q."/>
            <person name="Zhang B."/>
            <person name="Ji P."/>
            <person name="Sakyi L.B."/>
            <person name="Cui X."/>
            <person name="Yuan T."/>
            <person name="Jiang B."/>
            <person name="Yang W."/>
            <person name="Lam T.T.-Y."/>
            <person name="Chang Q."/>
            <person name="Ding S."/>
            <person name="Wang X."/>
            <person name="Zhu J."/>
            <person name="Ruan X."/>
            <person name="Zhao L."/>
            <person name="Wei J."/>
            <person name="Que T."/>
            <person name="Du C."/>
            <person name="Cheng J."/>
            <person name="Dai P."/>
            <person name="Han X."/>
            <person name="Huang E."/>
            <person name="Gao Y."/>
            <person name="Liu J."/>
            <person name="Shao H."/>
            <person name="Ye R."/>
            <person name="Li L."/>
            <person name="Wei W."/>
            <person name="Wang X."/>
            <person name="Wang C."/>
            <person name="Yang T."/>
            <person name="Huo Q."/>
            <person name="Li W."/>
            <person name="Guo W."/>
            <person name="Chen H."/>
            <person name="Zhou L."/>
            <person name="Ni X."/>
            <person name="Tian J."/>
            <person name="Zhou Y."/>
            <person name="Sheng Y."/>
            <person name="Liu T."/>
            <person name="Pan Y."/>
            <person name="Xia L."/>
            <person name="Li J."/>
            <person name="Zhao F."/>
            <person name="Cao W."/>
        </authorList>
    </citation>
    <scope>NUCLEOTIDE SEQUENCE</scope>
    <source>
        <strain evidence="1">Hyas-2018</strain>
    </source>
</reference>
<sequence length="651" mass="72576">MQQNAGTASTRSCTPTVAVCRLPTRTAIGRSGTAPRVRCFVQSPGYPGIYPRNLLCKYRISVRRNLVGLDLAAFDVDGLRCDNLLMCFPRPVTRDPDRCPYDYVKLVPMGRDRTNRTRRHFKYDSVSNKSICQIENCQHVVSGDHGGNLERHLQRRHKEVYDSILADKASPTKRVVSDEVEGCPAAKLRQVNIQSMFQPTSSKCVLLEITEDSIMNSCVELVTRNGRPFRLIDDSGFLKIIDPVLKALSAKRAVTAETVKEKVQEQAKCKREEISQTLRKRLFSLKIDCASRLDRALLGINVQYAENGKLILQPLAMKELFDRHTAEHLTLQVKSTLSRYDLSVAQVYSVTTDNVANMLKAARLLGETDHETDASSSDEEADSGYPEFEHCGSLLDNAEDAESLGLDGAEFKLGVRCAAHTLQLAVSDALKDSASNTLVAQCRALAKKLRAQSAMGLIRKLGLRKPIIDCPTRWMSTLVMLTRLVELKDFAKDFLPHNETASLTESIWAKVEMLIEPLQPAQEATKLLQAEQLTIGDFYGAWLTCSMKTATISSPLAQALFQSMTKRQGNLCSTDIFCAALYMDHRYRLLLTPDQKYRARMHLCKTWKRITGLQQNQCTSCIPGSTAAPTSEEPEDALEAFLKTKEAEAGT</sequence>
<comment type="caution">
    <text evidence="1">The sequence shown here is derived from an EMBL/GenBank/DDBJ whole genome shotgun (WGS) entry which is preliminary data.</text>
</comment>
<name>A0ACB7T5X2_HYAAI</name>
<gene>
    <name evidence="1" type="ORF">HPB50_007842</name>
</gene>
<dbReference type="Proteomes" id="UP000821845">
    <property type="component" value="Chromosome 10"/>
</dbReference>
<dbReference type="EMBL" id="CM023490">
    <property type="protein sequence ID" value="KAH6942541.1"/>
    <property type="molecule type" value="Genomic_DNA"/>
</dbReference>
<evidence type="ECO:0000313" key="1">
    <source>
        <dbReference type="EMBL" id="KAH6942541.1"/>
    </source>
</evidence>
<keyword evidence="2" id="KW-1185">Reference proteome</keyword>
<organism evidence="1 2">
    <name type="scientific">Hyalomma asiaticum</name>
    <name type="common">Tick</name>
    <dbReference type="NCBI Taxonomy" id="266040"/>
    <lineage>
        <taxon>Eukaryota</taxon>
        <taxon>Metazoa</taxon>
        <taxon>Ecdysozoa</taxon>
        <taxon>Arthropoda</taxon>
        <taxon>Chelicerata</taxon>
        <taxon>Arachnida</taxon>
        <taxon>Acari</taxon>
        <taxon>Parasitiformes</taxon>
        <taxon>Ixodida</taxon>
        <taxon>Ixodoidea</taxon>
        <taxon>Ixodidae</taxon>
        <taxon>Hyalomminae</taxon>
        <taxon>Hyalomma</taxon>
    </lineage>
</organism>
<protein>
    <submittedName>
        <fullName evidence="1">Uncharacterized protein</fullName>
    </submittedName>
</protein>
<accession>A0ACB7T5X2</accession>